<evidence type="ECO:0000313" key="2">
    <source>
        <dbReference type="Proteomes" id="UP001159363"/>
    </source>
</evidence>
<dbReference type="PANTHER" id="PTHR47326">
    <property type="entry name" value="TRANSPOSABLE ELEMENT TC3 TRANSPOSASE-LIKE PROTEIN"/>
    <property type="match status" value="1"/>
</dbReference>
<keyword evidence="2" id="KW-1185">Reference proteome</keyword>
<dbReference type="PANTHER" id="PTHR47326:SF1">
    <property type="entry name" value="HTH PSQ-TYPE DOMAIN-CONTAINING PROTEIN"/>
    <property type="match status" value="1"/>
</dbReference>
<evidence type="ECO:0000313" key="1">
    <source>
        <dbReference type="EMBL" id="KAJ8892186.1"/>
    </source>
</evidence>
<accession>A0ABQ9I6A4</accession>
<organism evidence="1 2">
    <name type="scientific">Dryococelus australis</name>
    <dbReference type="NCBI Taxonomy" id="614101"/>
    <lineage>
        <taxon>Eukaryota</taxon>
        <taxon>Metazoa</taxon>
        <taxon>Ecdysozoa</taxon>
        <taxon>Arthropoda</taxon>
        <taxon>Hexapoda</taxon>
        <taxon>Insecta</taxon>
        <taxon>Pterygota</taxon>
        <taxon>Neoptera</taxon>
        <taxon>Polyneoptera</taxon>
        <taxon>Phasmatodea</taxon>
        <taxon>Verophasmatodea</taxon>
        <taxon>Anareolatae</taxon>
        <taxon>Phasmatidae</taxon>
        <taxon>Eurycanthinae</taxon>
        <taxon>Dryococelus</taxon>
    </lineage>
</organism>
<reference evidence="1 2" key="1">
    <citation type="submission" date="2023-02" db="EMBL/GenBank/DDBJ databases">
        <title>LHISI_Scaffold_Assembly.</title>
        <authorList>
            <person name="Stuart O.P."/>
            <person name="Cleave R."/>
            <person name="Magrath M.J.L."/>
            <person name="Mikheyev A.S."/>
        </authorList>
    </citation>
    <scope>NUCLEOTIDE SEQUENCE [LARGE SCALE GENOMIC DNA]</scope>
    <source>
        <strain evidence="1">Daus_M_001</strain>
        <tissue evidence="1">Leg muscle</tissue>
    </source>
</reference>
<proteinExistence type="predicted"/>
<name>A0ABQ9I6A4_9NEOP</name>
<gene>
    <name evidence="1" type="ORF">PR048_004766</name>
</gene>
<dbReference type="Proteomes" id="UP001159363">
    <property type="component" value="Chromosome 2"/>
</dbReference>
<dbReference type="EMBL" id="JARBHB010000002">
    <property type="protein sequence ID" value="KAJ8892186.1"/>
    <property type="molecule type" value="Genomic_DNA"/>
</dbReference>
<dbReference type="InterPro" id="IPR036397">
    <property type="entry name" value="RNaseH_sf"/>
</dbReference>
<dbReference type="Gene3D" id="3.30.420.10">
    <property type="entry name" value="Ribonuclease H-like superfamily/Ribonuclease H"/>
    <property type="match status" value="1"/>
</dbReference>
<sequence length="609" mass="67369">MSSASGRGDQNHSTEMKTLAHSMTSLWRVATVVAAPDCRTATYCWFTVKSGLRITRSPTLGRPIVRFPTAPFQDDTSQVGERAHVHFRAKKQQYAEIQTLGVPRMVYMLGVVNLMASVRVSYDSSAVLVLKASEAEGASRTLEGLGRVLRRTVAVVVCVSTNSTTSATKPLAFLTGVSPHTPQAGGSYVSLVLRLFSTVTPRVRVGQRLCCHLSGSIVAGLFGSYAGSIRHSLREKLLHASWLLSAGPSVSDVSREAMQAWPRRWPHVVQPSSRARSTHVTEANRHLRPVHHFSDNCKMTAFAICHSTMQPVLYTSASLATELAKKTENSVRNVRMLALEETVLEAVSNAPSTIIREIGAFSISICCCPITYNVYYICPHVLNPDNFRFACGFCNNYKTLPALLEGVPLVVSRDIWFHHNVSPAHSSATAKAHMNVAFDTTCIDYHSSIEGPRHSPKLSPLDLFVWGHLKSLVYKTPVTQLDNLSSRIMHACNLIQNTPGMLGKMGQSLLLHWQLYANIYGCNLEQLLEHILSNKHNNRMDNSCKTRKDSAPQLQNQLRTLQGIRLRESVYESQSAGVLRRRSSSRRSQSVEVCRLESVCTSQSVGWSQ</sequence>
<comment type="caution">
    <text evidence="1">The sequence shown here is derived from an EMBL/GenBank/DDBJ whole genome shotgun (WGS) entry which is preliminary data.</text>
</comment>
<protein>
    <submittedName>
        <fullName evidence="1">Uncharacterized protein</fullName>
    </submittedName>
</protein>